<dbReference type="SUPFAM" id="SSF52777">
    <property type="entry name" value="CoA-dependent acyltransferases"/>
    <property type="match status" value="2"/>
</dbReference>
<dbReference type="PANTHER" id="PTHR28037:SF1">
    <property type="entry name" value="ALCOHOL O-ACETYLTRANSFERASE 1-RELATED"/>
    <property type="match status" value="1"/>
</dbReference>
<comment type="caution">
    <text evidence="1">The sequence shown here is derived from an EMBL/GenBank/DDBJ whole genome shotgun (WGS) entry which is preliminary data.</text>
</comment>
<dbReference type="Gene3D" id="3.30.559.30">
    <property type="entry name" value="Nonribosomal peptide synthetase, condensation domain"/>
    <property type="match status" value="1"/>
</dbReference>
<name>A0A3R7MM57_PENVA</name>
<dbReference type="EMBL" id="QCYY01001108">
    <property type="protein sequence ID" value="ROT80558.1"/>
    <property type="molecule type" value="Genomic_DNA"/>
</dbReference>
<sequence>MNERQPHSRPSRRAPFHNTRSLAPSQTMLAHVHIDDTPLHDAHHKAPPLHDAHLKAPPLNDTHLKATPLHDAPMKATHLKATPLFEAQAYPRSASPKIERREDLVVHGHPGLVAAPGEWVRALGNMEMFMQIGGEYGSLNTVQALWLSSTAPIRPEDVRDAVNAVAEKNHVLQLCVVWRGVRAWFRRMEQLVVDFAVESQDAMSAFYALLQMKYNFAQGPLWRARLVPSLQKSADGRHEAVLIVSAHHCITDGLTNMLICRDIMHVLNATMTGAMYDVPTRTVIPAISDSLHARTDWWYSLKYFWKKLYGTFIRDYGSKLYFRGILPQPSTDEAATRILHEQLTADNTKKLVQRCREAGVTVHSCVSAIAYVAMFRVAQQRVKGKLDEAVVNLSNCVNMRRYFNPANKESPGCHIALEEKEFLVRSSDGATRDNFWAFAKRVHEHLHNSLNVEHYPIKNCSVYIPLAFIMCANHELTRRARKNLTDCHVITTNMGNLQHLLPSHYGDGPVEISSLLRSVSSELVGHPCTLTFHTFRGRFMISLDYFTNKMTDDVASQYFSNMTGYINNLIAVGAIERQVA</sequence>
<dbReference type="InterPro" id="IPR023213">
    <property type="entry name" value="CAT-like_dom_sf"/>
</dbReference>
<dbReference type="InterPro" id="IPR052058">
    <property type="entry name" value="Alcohol_O-acetyltransferase"/>
</dbReference>
<proteinExistence type="predicted"/>
<dbReference type="Gene3D" id="3.30.559.10">
    <property type="entry name" value="Chloramphenicol acetyltransferase-like domain"/>
    <property type="match status" value="1"/>
</dbReference>
<dbReference type="InterPro" id="IPR010828">
    <property type="entry name" value="Atf2/Sli1-like"/>
</dbReference>
<organism evidence="1 2">
    <name type="scientific">Penaeus vannamei</name>
    <name type="common">Whiteleg shrimp</name>
    <name type="synonym">Litopenaeus vannamei</name>
    <dbReference type="NCBI Taxonomy" id="6689"/>
    <lineage>
        <taxon>Eukaryota</taxon>
        <taxon>Metazoa</taxon>
        <taxon>Ecdysozoa</taxon>
        <taxon>Arthropoda</taxon>
        <taxon>Crustacea</taxon>
        <taxon>Multicrustacea</taxon>
        <taxon>Malacostraca</taxon>
        <taxon>Eumalacostraca</taxon>
        <taxon>Eucarida</taxon>
        <taxon>Decapoda</taxon>
        <taxon>Dendrobranchiata</taxon>
        <taxon>Penaeoidea</taxon>
        <taxon>Penaeidae</taxon>
        <taxon>Penaeus</taxon>
    </lineage>
</organism>
<dbReference type="Pfam" id="PF07247">
    <property type="entry name" value="AATase"/>
    <property type="match status" value="1"/>
</dbReference>
<evidence type="ECO:0000313" key="2">
    <source>
        <dbReference type="Proteomes" id="UP000283509"/>
    </source>
</evidence>
<gene>
    <name evidence="1" type="ORF">C7M84_000691</name>
</gene>
<dbReference type="Proteomes" id="UP000283509">
    <property type="component" value="Unassembled WGS sequence"/>
</dbReference>
<keyword evidence="2" id="KW-1185">Reference proteome</keyword>
<reference evidence="1 2" key="1">
    <citation type="submission" date="2018-04" db="EMBL/GenBank/DDBJ databases">
        <authorList>
            <person name="Zhang X."/>
            <person name="Yuan J."/>
            <person name="Li F."/>
            <person name="Xiang J."/>
        </authorList>
    </citation>
    <scope>NUCLEOTIDE SEQUENCE [LARGE SCALE GENOMIC DNA]</scope>
    <source>
        <tissue evidence="1">Muscle</tissue>
    </source>
</reference>
<dbReference type="PANTHER" id="PTHR28037">
    <property type="entry name" value="ALCOHOL O-ACETYLTRANSFERASE 1-RELATED"/>
    <property type="match status" value="1"/>
</dbReference>
<dbReference type="OrthoDB" id="6333174at2759"/>
<evidence type="ECO:0000313" key="1">
    <source>
        <dbReference type="EMBL" id="ROT80558.1"/>
    </source>
</evidence>
<reference evidence="1 2" key="2">
    <citation type="submission" date="2019-01" db="EMBL/GenBank/DDBJ databases">
        <title>The decoding of complex shrimp genome reveals the adaptation for benthos swimmer, frequently molting mechanism and breeding impact on genome.</title>
        <authorList>
            <person name="Sun Y."/>
            <person name="Gao Y."/>
            <person name="Yu Y."/>
        </authorList>
    </citation>
    <scope>NUCLEOTIDE SEQUENCE [LARGE SCALE GENOMIC DNA]</scope>
    <source>
        <tissue evidence="1">Muscle</tissue>
    </source>
</reference>
<accession>A0A3R7MM57</accession>
<protein>
    <submittedName>
        <fullName evidence="1">Uncharacterized protein containing a NRPS condensation (Elongation) domain</fullName>
    </submittedName>
</protein>
<dbReference type="AlphaFoldDB" id="A0A3R7MM57"/>